<protein>
    <submittedName>
        <fullName evidence="1">DOPA 4,5-dioxygenase family protein</fullName>
    </submittedName>
</protein>
<comment type="caution">
    <text evidence="1">The sequence shown here is derived from an EMBL/GenBank/DDBJ whole genome shotgun (WGS) entry which is preliminary data.</text>
</comment>
<dbReference type="RefSeq" id="WP_249699594.1">
    <property type="nucleotide sequence ID" value="NZ_JAMFLX010000012.1"/>
</dbReference>
<dbReference type="Pfam" id="PF08883">
    <property type="entry name" value="DOPA_dioxygen"/>
    <property type="match status" value="1"/>
</dbReference>
<accession>A0ABT0PG81</accession>
<dbReference type="SUPFAM" id="SSF143410">
    <property type="entry name" value="DOPA-like"/>
    <property type="match status" value="1"/>
</dbReference>
<name>A0ABT0PG81_9GAMM</name>
<reference evidence="1 2" key="1">
    <citation type="submission" date="2022-05" db="EMBL/GenBank/DDBJ databases">
        <authorList>
            <person name="Park J.-S."/>
        </authorList>
    </citation>
    <scope>NUCLEOTIDE SEQUENCE [LARGE SCALE GENOMIC DNA]</scope>
    <source>
        <strain evidence="1 2">2012CJ34-2</strain>
    </source>
</reference>
<dbReference type="InterPro" id="IPR014980">
    <property type="entry name" value="DOPA_dioxygen"/>
</dbReference>
<evidence type="ECO:0000313" key="2">
    <source>
        <dbReference type="Proteomes" id="UP001203338"/>
    </source>
</evidence>
<dbReference type="InterPro" id="IPR023389">
    <property type="entry name" value="DOPA-like_sf"/>
</dbReference>
<sequence length="118" mass="13458">MGCQHKKGNSNMKVSGYHAHVYFTDESFDRADKLCRKVAQRYALKVGHMHRNPTGPHPGRSCRISFKPAFYEEVVAWLEQNRHGLSILIHPLTGDDLADHTKHAVWLGEAQKLILENL</sequence>
<evidence type="ECO:0000313" key="1">
    <source>
        <dbReference type="EMBL" id="MCL6270387.1"/>
    </source>
</evidence>
<gene>
    <name evidence="1" type="ORF">M3P05_10690</name>
</gene>
<keyword evidence="2" id="KW-1185">Reference proteome</keyword>
<proteinExistence type="predicted"/>
<dbReference type="Proteomes" id="UP001203338">
    <property type="component" value="Unassembled WGS sequence"/>
</dbReference>
<dbReference type="PIRSF" id="PIRSF028139">
    <property type="entry name" value="DOPA-diox_rel_Mll2280"/>
    <property type="match status" value="1"/>
</dbReference>
<organism evidence="1 2">
    <name type="scientific">Parendozoicomonas callyspongiae</name>
    <dbReference type="NCBI Taxonomy" id="2942213"/>
    <lineage>
        <taxon>Bacteria</taxon>
        <taxon>Pseudomonadati</taxon>
        <taxon>Pseudomonadota</taxon>
        <taxon>Gammaproteobacteria</taxon>
        <taxon>Oceanospirillales</taxon>
        <taxon>Endozoicomonadaceae</taxon>
        <taxon>Parendozoicomonas</taxon>
    </lineage>
</organism>
<dbReference type="Gene3D" id="3.30.70.1240">
    <property type="entry name" value="DOPA-like domains"/>
    <property type="match status" value="1"/>
</dbReference>
<dbReference type="EMBL" id="JAMFLX010000012">
    <property type="protein sequence ID" value="MCL6270387.1"/>
    <property type="molecule type" value="Genomic_DNA"/>
</dbReference>
<dbReference type="PANTHER" id="PTHR36423:SF2">
    <property type="entry name" value="AFR070WP"/>
    <property type="match status" value="1"/>
</dbReference>
<dbReference type="PANTHER" id="PTHR36423">
    <property type="entry name" value="AFR070WP"/>
    <property type="match status" value="1"/>
</dbReference>